<dbReference type="OrthoDB" id="10252740at2759"/>
<feature type="domain" description="Piwi" evidence="1">
    <location>
        <begin position="107"/>
        <end position="276"/>
    </location>
</feature>
<accession>A0A814S8H9</accession>
<protein>
    <recommendedName>
        <fullName evidence="1">Piwi domain-containing protein</fullName>
    </recommendedName>
</protein>
<dbReference type="InterPro" id="IPR036397">
    <property type="entry name" value="RNaseH_sf"/>
</dbReference>
<sequence length="340" mass="40119">MGFKKTCFIRVKYPNGFDTIEQAYMLSQIENLDLLKKSIRLSSEYETLFLSGCIKYNSSTRTIISVLTGNIDLNFLTYYILIDKSIKEDEIPEENIKISNLKEMTCELFKYYKEKTGFIPKFIVYYRSGSNLNDQKLNTHRQEIQMIKKAYKEVNGGFIKPSITFIVVTHEIETIFYNLKDVENKKLPGGLATEPLFPANYESYSREFYMSSIEGIECRPYRFRIVIDENYFSQEKIINLTFKLCFVFLKDATKFECPCPVFYSNYIAEKIMNGNLKEMEKELNEGVLQRVELIEFDKKIFYKNLHKSATKKSIDFSLYNMEMDNCDIYEIKDPYEEDND</sequence>
<keyword evidence="3" id="KW-1185">Reference proteome</keyword>
<dbReference type="InterPro" id="IPR012337">
    <property type="entry name" value="RNaseH-like_sf"/>
</dbReference>
<dbReference type="InterPro" id="IPR003165">
    <property type="entry name" value="Piwi"/>
</dbReference>
<dbReference type="PANTHER" id="PTHR22891">
    <property type="entry name" value="EUKARYOTIC TRANSLATION INITIATION FACTOR 2C"/>
    <property type="match status" value="1"/>
</dbReference>
<evidence type="ECO:0000259" key="1">
    <source>
        <dbReference type="PROSITE" id="PS50822"/>
    </source>
</evidence>
<feature type="non-terminal residue" evidence="2">
    <location>
        <position position="340"/>
    </location>
</feature>
<dbReference type="GO" id="GO:0003676">
    <property type="term" value="F:nucleic acid binding"/>
    <property type="evidence" value="ECO:0007669"/>
    <property type="project" value="InterPro"/>
</dbReference>
<dbReference type="EMBL" id="CAJNOC010010860">
    <property type="protein sequence ID" value="CAF1143693.1"/>
    <property type="molecule type" value="Genomic_DNA"/>
</dbReference>
<dbReference type="Proteomes" id="UP000663879">
    <property type="component" value="Unassembled WGS sequence"/>
</dbReference>
<gene>
    <name evidence="2" type="ORF">OXX778_LOCUS23004</name>
</gene>
<dbReference type="AlphaFoldDB" id="A0A814S8H9"/>
<reference evidence="2" key="1">
    <citation type="submission" date="2021-02" db="EMBL/GenBank/DDBJ databases">
        <authorList>
            <person name="Nowell W R."/>
        </authorList>
    </citation>
    <scope>NUCLEOTIDE SEQUENCE</scope>
    <source>
        <strain evidence="2">Ploen Becks lab</strain>
    </source>
</reference>
<proteinExistence type="predicted"/>
<evidence type="ECO:0000313" key="3">
    <source>
        <dbReference type="Proteomes" id="UP000663879"/>
    </source>
</evidence>
<dbReference type="SMART" id="SM00950">
    <property type="entry name" value="Piwi"/>
    <property type="match status" value="1"/>
</dbReference>
<dbReference type="PROSITE" id="PS50822">
    <property type="entry name" value="PIWI"/>
    <property type="match status" value="1"/>
</dbReference>
<organism evidence="2 3">
    <name type="scientific">Brachionus calyciflorus</name>
    <dbReference type="NCBI Taxonomy" id="104777"/>
    <lineage>
        <taxon>Eukaryota</taxon>
        <taxon>Metazoa</taxon>
        <taxon>Spiralia</taxon>
        <taxon>Gnathifera</taxon>
        <taxon>Rotifera</taxon>
        <taxon>Eurotatoria</taxon>
        <taxon>Monogononta</taxon>
        <taxon>Pseudotrocha</taxon>
        <taxon>Ploima</taxon>
        <taxon>Brachionidae</taxon>
        <taxon>Brachionus</taxon>
    </lineage>
</organism>
<evidence type="ECO:0000313" key="2">
    <source>
        <dbReference type="EMBL" id="CAF1143693.1"/>
    </source>
</evidence>
<name>A0A814S8H9_9BILA</name>
<dbReference type="SUPFAM" id="SSF53098">
    <property type="entry name" value="Ribonuclease H-like"/>
    <property type="match status" value="1"/>
</dbReference>
<dbReference type="Gene3D" id="3.30.420.10">
    <property type="entry name" value="Ribonuclease H-like superfamily/Ribonuclease H"/>
    <property type="match status" value="1"/>
</dbReference>
<comment type="caution">
    <text evidence="2">The sequence shown here is derived from an EMBL/GenBank/DDBJ whole genome shotgun (WGS) entry which is preliminary data.</text>
</comment>
<dbReference type="Pfam" id="PF02171">
    <property type="entry name" value="Piwi"/>
    <property type="match status" value="1"/>
</dbReference>